<name>A0A8R7VH61_TRIUA</name>
<dbReference type="Pfam" id="PF03372">
    <property type="entry name" value="Exo_endo_phos"/>
    <property type="match status" value="1"/>
</dbReference>
<dbReference type="PANTHER" id="PTHR33710:SF83">
    <property type="entry name" value="ENDONUCLEASE_EXONUCLEASE_PHOSPHATASE DOMAIN-CONTAINING PROTEIN"/>
    <property type="match status" value="1"/>
</dbReference>
<evidence type="ECO:0000313" key="4">
    <source>
        <dbReference type="Proteomes" id="UP000015106"/>
    </source>
</evidence>
<proteinExistence type="predicted"/>
<dbReference type="PANTHER" id="PTHR33710">
    <property type="entry name" value="BNAC02G09200D PROTEIN"/>
    <property type="match status" value="1"/>
</dbReference>
<dbReference type="SUPFAM" id="SSF56219">
    <property type="entry name" value="DNase I-like"/>
    <property type="match status" value="1"/>
</dbReference>
<dbReference type="Gene3D" id="3.60.10.10">
    <property type="entry name" value="Endonuclease/exonuclease/phosphatase"/>
    <property type="match status" value="1"/>
</dbReference>
<organism evidence="3 4">
    <name type="scientific">Triticum urartu</name>
    <name type="common">Red wild einkorn</name>
    <name type="synonym">Crithodium urartu</name>
    <dbReference type="NCBI Taxonomy" id="4572"/>
    <lineage>
        <taxon>Eukaryota</taxon>
        <taxon>Viridiplantae</taxon>
        <taxon>Streptophyta</taxon>
        <taxon>Embryophyta</taxon>
        <taxon>Tracheophyta</taxon>
        <taxon>Spermatophyta</taxon>
        <taxon>Magnoliopsida</taxon>
        <taxon>Liliopsida</taxon>
        <taxon>Poales</taxon>
        <taxon>Poaceae</taxon>
        <taxon>BOP clade</taxon>
        <taxon>Pooideae</taxon>
        <taxon>Triticodae</taxon>
        <taxon>Triticeae</taxon>
        <taxon>Triticinae</taxon>
        <taxon>Triticum</taxon>
    </lineage>
</organism>
<accession>A0A8R7VH61</accession>
<evidence type="ECO:0000259" key="2">
    <source>
        <dbReference type="Pfam" id="PF03372"/>
    </source>
</evidence>
<dbReference type="Proteomes" id="UP000015106">
    <property type="component" value="Unassembled WGS sequence"/>
</dbReference>
<keyword evidence="4" id="KW-1185">Reference proteome</keyword>
<reference evidence="3" key="2">
    <citation type="submission" date="2022-06" db="UniProtKB">
        <authorList>
            <consortium name="EnsemblPlants"/>
        </authorList>
    </citation>
    <scope>IDENTIFICATION</scope>
</reference>
<sequence>MFRREWNRLAKRKTRLAHRRPPRRRTAGPNENPRMELPWHLSNTAVRELLDLQERTRADLIFLSESHLNNCKADELRRNLGFDSMLVVESDGKAGGLVLFYHKSNKIELNYVSPHFIDIVFMNEEVVQWRFTGFYGRSKWNESHLSWDDIRNLYSKGNHPWVVLGDFNEILYPSEKEGGMARPLGMMREFRECLMDYGLDDLGYTGDLFTWRRGEIRERLDRGVYNIAWANKFPRAAVINEEHVHSDHRPIVLDTDYLDEKIFKRPQGRVKQFEARWLKEETVTEIVKASWEKARLASIGPSLADCTRAVHADLHTWDRETLKGPKVRIRKLKKELERLRRGPLNKESQGHQKEIIVLIENILDQEEIFWLQRGRAN</sequence>
<dbReference type="GO" id="GO:0003824">
    <property type="term" value="F:catalytic activity"/>
    <property type="evidence" value="ECO:0007669"/>
    <property type="project" value="InterPro"/>
</dbReference>
<evidence type="ECO:0000256" key="1">
    <source>
        <dbReference type="SAM" id="MobiDB-lite"/>
    </source>
</evidence>
<feature type="domain" description="Endonuclease/exonuclease/phosphatase" evidence="2">
    <location>
        <begin position="46"/>
        <end position="222"/>
    </location>
</feature>
<dbReference type="AlphaFoldDB" id="A0A8R7VH61"/>
<evidence type="ECO:0000313" key="3">
    <source>
        <dbReference type="EnsemblPlants" id="TuG1812S0002602300.01.T01"/>
    </source>
</evidence>
<reference evidence="4" key="1">
    <citation type="journal article" date="2013" name="Nature">
        <title>Draft genome of the wheat A-genome progenitor Triticum urartu.</title>
        <authorList>
            <person name="Ling H.Q."/>
            <person name="Zhao S."/>
            <person name="Liu D."/>
            <person name="Wang J."/>
            <person name="Sun H."/>
            <person name="Zhang C."/>
            <person name="Fan H."/>
            <person name="Li D."/>
            <person name="Dong L."/>
            <person name="Tao Y."/>
            <person name="Gao C."/>
            <person name="Wu H."/>
            <person name="Li Y."/>
            <person name="Cui Y."/>
            <person name="Guo X."/>
            <person name="Zheng S."/>
            <person name="Wang B."/>
            <person name="Yu K."/>
            <person name="Liang Q."/>
            <person name="Yang W."/>
            <person name="Lou X."/>
            <person name="Chen J."/>
            <person name="Feng M."/>
            <person name="Jian J."/>
            <person name="Zhang X."/>
            <person name="Luo G."/>
            <person name="Jiang Y."/>
            <person name="Liu J."/>
            <person name="Wang Z."/>
            <person name="Sha Y."/>
            <person name="Zhang B."/>
            <person name="Wu H."/>
            <person name="Tang D."/>
            <person name="Shen Q."/>
            <person name="Xue P."/>
            <person name="Zou S."/>
            <person name="Wang X."/>
            <person name="Liu X."/>
            <person name="Wang F."/>
            <person name="Yang Y."/>
            <person name="An X."/>
            <person name="Dong Z."/>
            <person name="Zhang K."/>
            <person name="Zhang X."/>
            <person name="Luo M.C."/>
            <person name="Dvorak J."/>
            <person name="Tong Y."/>
            <person name="Wang J."/>
            <person name="Yang H."/>
            <person name="Li Z."/>
            <person name="Wang D."/>
            <person name="Zhang A."/>
            <person name="Wang J."/>
        </authorList>
    </citation>
    <scope>NUCLEOTIDE SEQUENCE</scope>
    <source>
        <strain evidence="4">cv. G1812</strain>
    </source>
</reference>
<protein>
    <recommendedName>
        <fullName evidence="2">Endonuclease/exonuclease/phosphatase domain-containing protein</fullName>
    </recommendedName>
</protein>
<dbReference type="InterPro" id="IPR005135">
    <property type="entry name" value="Endo/exonuclease/phosphatase"/>
</dbReference>
<dbReference type="EnsemblPlants" id="TuG1812S0002602300.01.T01">
    <property type="protein sequence ID" value="TuG1812S0002602300.01.T01"/>
    <property type="gene ID" value="TuG1812S0002602300.01"/>
</dbReference>
<dbReference type="Gramene" id="TuG1812S0002602300.01.T01">
    <property type="protein sequence ID" value="TuG1812S0002602300.01.T01"/>
    <property type="gene ID" value="TuG1812S0002602300.01"/>
</dbReference>
<dbReference type="InterPro" id="IPR036691">
    <property type="entry name" value="Endo/exonu/phosph_ase_sf"/>
</dbReference>
<feature type="compositionally biased region" description="Basic residues" evidence="1">
    <location>
        <begin position="13"/>
        <end position="26"/>
    </location>
</feature>
<feature type="region of interest" description="Disordered" evidence="1">
    <location>
        <begin position="13"/>
        <end position="36"/>
    </location>
</feature>